<dbReference type="RefSeq" id="XP_029756883.1">
    <property type="nucleotide sequence ID" value="XM_029898668.1"/>
</dbReference>
<evidence type="ECO:0000313" key="2">
    <source>
        <dbReference type="EMBL" id="KEQ80696.1"/>
    </source>
</evidence>
<keyword evidence="1" id="KW-0812">Transmembrane</keyword>
<dbReference type="PANTHER" id="PTHR35041:SF6">
    <property type="entry name" value="FORMYLMETHIONINE DEFORMYLASE-LIKE PROTEIN-RELATED"/>
    <property type="match status" value="1"/>
</dbReference>
<feature type="transmembrane region" description="Helical" evidence="1">
    <location>
        <begin position="62"/>
        <end position="84"/>
    </location>
</feature>
<evidence type="ECO:0000313" key="3">
    <source>
        <dbReference type="Proteomes" id="UP000030706"/>
    </source>
</evidence>
<dbReference type="STRING" id="1043002.A0A074Y1C9"/>
<name>A0A074Y1C9_AURPU</name>
<dbReference type="PANTHER" id="PTHR35041">
    <property type="entry name" value="MEDIATOR OF RNA POLYMERASE II TRANSCRIPTION SUBUNIT 1"/>
    <property type="match status" value="1"/>
</dbReference>
<keyword evidence="1" id="KW-1133">Transmembrane helix</keyword>
<reference evidence="2 3" key="1">
    <citation type="journal article" date="2014" name="BMC Genomics">
        <title>Genome sequencing of four Aureobasidium pullulans varieties: biotechnological potential, stress tolerance, and description of new species.</title>
        <authorList>
            <person name="Gostin Ar C."/>
            <person name="Ohm R.A."/>
            <person name="Kogej T."/>
            <person name="Sonjak S."/>
            <person name="Turk M."/>
            <person name="Zajc J."/>
            <person name="Zalar P."/>
            <person name="Grube M."/>
            <person name="Sun H."/>
            <person name="Han J."/>
            <person name="Sharma A."/>
            <person name="Chiniquy J."/>
            <person name="Ngan C.Y."/>
            <person name="Lipzen A."/>
            <person name="Barry K."/>
            <person name="Grigoriev I.V."/>
            <person name="Gunde-Cimerman N."/>
        </authorList>
    </citation>
    <scope>NUCLEOTIDE SEQUENCE [LARGE SCALE GENOMIC DNA]</scope>
    <source>
        <strain evidence="2 3">EXF-150</strain>
    </source>
</reference>
<dbReference type="EMBL" id="KL584996">
    <property type="protein sequence ID" value="KEQ80696.1"/>
    <property type="molecule type" value="Genomic_DNA"/>
</dbReference>
<dbReference type="AlphaFoldDB" id="A0A074Y1C9"/>
<organism evidence="2 3">
    <name type="scientific">Aureobasidium pullulans EXF-150</name>
    <dbReference type="NCBI Taxonomy" id="1043002"/>
    <lineage>
        <taxon>Eukaryota</taxon>
        <taxon>Fungi</taxon>
        <taxon>Dikarya</taxon>
        <taxon>Ascomycota</taxon>
        <taxon>Pezizomycotina</taxon>
        <taxon>Dothideomycetes</taxon>
        <taxon>Dothideomycetidae</taxon>
        <taxon>Dothideales</taxon>
        <taxon>Saccotheciaceae</taxon>
        <taxon>Aureobasidium</taxon>
    </lineage>
</organism>
<accession>A0A074Y1C9</accession>
<dbReference type="GeneID" id="40740974"/>
<sequence length="172" mass="19149">MDMAAFATQESSHRIYLSDLSYHESKQVTLTFLQSSMHFTQNTPVTFTSDVLVFKYTWKILVLPYAAGVFITLTIISFGIIALFSNGIVSDFRFSAILRTTRIDGPEPNRLFRGAQLGANPLPEVIEKTKLRFGSLISDGTGEVGTAFGLDGQIGSRVELRERKHDIRDLKG</sequence>
<evidence type="ECO:0000256" key="1">
    <source>
        <dbReference type="SAM" id="Phobius"/>
    </source>
</evidence>
<dbReference type="HOGENOM" id="CLU_1554948_0_0_1"/>
<dbReference type="Proteomes" id="UP000030706">
    <property type="component" value="Unassembled WGS sequence"/>
</dbReference>
<proteinExistence type="predicted"/>
<keyword evidence="1" id="KW-0472">Membrane</keyword>
<gene>
    <name evidence="2" type="ORF">M438DRAFT_105662</name>
</gene>
<keyword evidence="3" id="KW-1185">Reference proteome</keyword>
<protein>
    <submittedName>
        <fullName evidence="2">Uncharacterized protein</fullName>
    </submittedName>
</protein>